<feature type="transmembrane region" description="Helical" evidence="5">
    <location>
        <begin position="118"/>
        <end position="139"/>
    </location>
</feature>
<dbReference type="InterPro" id="IPR006876">
    <property type="entry name" value="LMBR1-like_membr_prot"/>
</dbReference>
<feature type="transmembrane region" description="Helical" evidence="5">
    <location>
        <begin position="34"/>
        <end position="56"/>
    </location>
</feature>
<evidence type="ECO:0000256" key="1">
    <source>
        <dbReference type="ARBA" id="ARBA00004141"/>
    </source>
</evidence>
<sequence length="530" mass="58967">MARLRLGTRCLGREGAQEVKPRRVTATMAEGYNWFLILVTIVVGILVVVANLHILVHFQHPEDRNQAWVPKVVVIFGLSLAMMSVLMFPLDVANRSACSDHVALSACDFAMPMKELWYTVYMIGSVLVLVVIPFASFYYEADPDFSATKRVKSATFWVVITSVVAGLTLGLAYGLAGYVEYPVEQLFSGIVPLDTSGPIQRDCIPPTGFWQTAPAGACDTTTVTLEEKIWSIRTSFPVYVIALSSMFGWFLFSVFAGVGMVTLPVDLLLSFARRPKATITKTQYMQQAKQLAIRAKEIKEVATDLRREEQTQGKSRSWKKKLKKVNLSLVSLEEGHEKLNQVYPQGENAEAAWIMTVLGYWLRLLLGFLTTFTSLLLIVHVVLYMILDPPESSFLNDVFIVLDKAFPLFGTAAFALFCFYMIAITVKGCSKFGLNLLVISLHPMKVGGTLMSSFLFNVALILLSTQAVIQFCAQAFAVYAESTEVQDIFGNEVEHLWGLSVLYIENVFIYAWLAVAGLTSLFVAVKWPNV</sequence>
<name>A0AAX4NYB8_9CHLO</name>
<feature type="transmembrane region" description="Helical" evidence="5">
    <location>
        <begin position="500"/>
        <end position="525"/>
    </location>
</feature>
<evidence type="ECO:0000256" key="3">
    <source>
        <dbReference type="ARBA" id="ARBA00022989"/>
    </source>
</evidence>
<keyword evidence="7" id="KW-1185">Reference proteome</keyword>
<gene>
    <name evidence="6" type="ORF">HKI87_01g01040</name>
</gene>
<evidence type="ECO:0000313" key="6">
    <source>
        <dbReference type="EMBL" id="WZN58580.1"/>
    </source>
</evidence>
<feature type="transmembrane region" description="Helical" evidence="5">
    <location>
        <begin position="68"/>
        <end position="90"/>
    </location>
</feature>
<dbReference type="GO" id="GO:0016020">
    <property type="term" value="C:membrane"/>
    <property type="evidence" value="ECO:0007669"/>
    <property type="project" value="UniProtKB-SubCell"/>
</dbReference>
<dbReference type="Pfam" id="PF04791">
    <property type="entry name" value="LMBR1"/>
    <property type="match status" value="2"/>
</dbReference>
<dbReference type="AlphaFoldDB" id="A0AAX4NYB8"/>
<evidence type="ECO:0000256" key="2">
    <source>
        <dbReference type="ARBA" id="ARBA00022692"/>
    </source>
</evidence>
<keyword evidence="4 5" id="KW-0472">Membrane</keyword>
<reference evidence="6 7" key="1">
    <citation type="submission" date="2024-03" db="EMBL/GenBank/DDBJ databases">
        <title>Complete genome sequence of the green alga Chloropicon roscoffensis RCC1871.</title>
        <authorList>
            <person name="Lemieux C."/>
            <person name="Pombert J.-F."/>
            <person name="Otis C."/>
            <person name="Turmel M."/>
        </authorList>
    </citation>
    <scope>NUCLEOTIDE SEQUENCE [LARGE SCALE GENOMIC DNA]</scope>
    <source>
        <strain evidence="6 7">RCC1871</strain>
    </source>
</reference>
<proteinExistence type="predicted"/>
<evidence type="ECO:0000313" key="7">
    <source>
        <dbReference type="Proteomes" id="UP001472866"/>
    </source>
</evidence>
<comment type="subcellular location">
    <subcellularLocation>
        <location evidence="1">Membrane</location>
        <topology evidence="1">Multi-pass membrane protein</topology>
    </subcellularLocation>
</comment>
<dbReference type="PANTHER" id="PTHR31652">
    <property type="entry name" value="LIMR FAMILY PROTEIN DDB_G0283707-RELATED"/>
    <property type="match status" value="1"/>
</dbReference>
<feature type="transmembrane region" description="Helical" evidence="5">
    <location>
        <begin position="454"/>
        <end position="480"/>
    </location>
</feature>
<feature type="transmembrane region" description="Helical" evidence="5">
    <location>
        <begin position="246"/>
        <end position="269"/>
    </location>
</feature>
<organism evidence="6 7">
    <name type="scientific">Chloropicon roscoffensis</name>
    <dbReference type="NCBI Taxonomy" id="1461544"/>
    <lineage>
        <taxon>Eukaryota</taxon>
        <taxon>Viridiplantae</taxon>
        <taxon>Chlorophyta</taxon>
        <taxon>Chloropicophyceae</taxon>
        <taxon>Chloropicales</taxon>
        <taxon>Chloropicaceae</taxon>
        <taxon>Chloropicon</taxon>
    </lineage>
</organism>
<dbReference type="PANTHER" id="PTHR31652:SF0">
    <property type="entry name" value="LIMR FAMILY PROTEIN DDB_G0283707-RELATED"/>
    <property type="match status" value="1"/>
</dbReference>
<protein>
    <submittedName>
        <fullName evidence="6">LMBR1-like membrane protein</fullName>
    </submittedName>
</protein>
<dbReference type="EMBL" id="CP151501">
    <property type="protein sequence ID" value="WZN58580.1"/>
    <property type="molecule type" value="Genomic_DNA"/>
</dbReference>
<keyword evidence="3 5" id="KW-1133">Transmembrane helix</keyword>
<keyword evidence="2 5" id="KW-0812">Transmembrane</keyword>
<dbReference type="Proteomes" id="UP001472866">
    <property type="component" value="Chromosome 01"/>
</dbReference>
<accession>A0AAX4NYB8</accession>
<feature type="transmembrane region" description="Helical" evidence="5">
    <location>
        <begin position="151"/>
        <end position="176"/>
    </location>
</feature>
<evidence type="ECO:0000256" key="4">
    <source>
        <dbReference type="ARBA" id="ARBA00023136"/>
    </source>
</evidence>
<evidence type="ECO:0000256" key="5">
    <source>
        <dbReference type="SAM" id="Phobius"/>
    </source>
</evidence>
<feature type="transmembrane region" description="Helical" evidence="5">
    <location>
        <begin position="364"/>
        <end position="386"/>
    </location>
</feature>
<feature type="transmembrane region" description="Helical" evidence="5">
    <location>
        <begin position="406"/>
        <end position="426"/>
    </location>
</feature>